<dbReference type="Proteomes" id="UP000440224">
    <property type="component" value="Unassembled WGS sequence"/>
</dbReference>
<keyword evidence="3" id="KW-1185">Reference proteome</keyword>
<feature type="transmembrane region" description="Helical" evidence="1">
    <location>
        <begin position="85"/>
        <end position="104"/>
    </location>
</feature>
<dbReference type="RefSeq" id="WP_153821160.1">
    <property type="nucleotide sequence ID" value="NZ_WJIE01000005.1"/>
</dbReference>
<dbReference type="InterPro" id="IPR005325">
    <property type="entry name" value="DUF308_memb"/>
</dbReference>
<organism evidence="2 3">
    <name type="scientific">Polyangium spumosum</name>
    <dbReference type="NCBI Taxonomy" id="889282"/>
    <lineage>
        <taxon>Bacteria</taxon>
        <taxon>Pseudomonadati</taxon>
        <taxon>Myxococcota</taxon>
        <taxon>Polyangia</taxon>
        <taxon>Polyangiales</taxon>
        <taxon>Polyangiaceae</taxon>
        <taxon>Polyangium</taxon>
    </lineage>
</organism>
<dbReference type="InterPro" id="IPR052712">
    <property type="entry name" value="Acid_resist_chaperone_HdeD"/>
</dbReference>
<dbReference type="PANTHER" id="PTHR34989:SF1">
    <property type="entry name" value="PROTEIN HDED"/>
    <property type="match status" value="1"/>
</dbReference>
<evidence type="ECO:0000313" key="2">
    <source>
        <dbReference type="EMBL" id="MRG94362.1"/>
    </source>
</evidence>
<name>A0A6N7PQ78_9BACT</name>
<reference evidence="2 3" key="1">
    <citation type="submission" date="2019-10" db="EMBL/GenBank/DDBJ databases">
        <title>A soil myxobacterium in the family Polyangiaceae.</title>
        <authorList>
            <person name="Li Y."/>
            <person name="Wang J."/>
        </authorList>
    </citation>
    <scope>NUCLEOTIDE SEQUENCE [LARGE SCALE GENOMIC DNA]</scope>
    <source>
        <strain evidence="2 3">DSM 14734</strain>
    </source>
</reference>
<gene>
    <name evidence="2" type="ORF">GF068_20910</name>
</gene>
<keyword evidence="1" id="KW-0812">Transmembrane</keyword>
<evidence type="ECO:0000256" key="1">
    <source>
        <dbReference type="SAM" id="Phobius"/>
    </source>
</evidence>
<dbReference type="OrthoDB" id="9815400at2"/>
<keyword evidence="1" id="KW-1133">Transmembrane helix</keyword>
<dbReference type="GO" id="GO:0005886">
    <property type="term" value="C:plasma membrane"/>
    <property type="evidence" value="ECO:0007669"/>
    <property type="project" value="TreeGrafter"/>
</dbReference>
<feature type="transmembrane region" description="Helical" evidence="1">
    <location>
        <begin position="167"/>
        <end position="189"/>
    </location>
</feature>
<comment type="caution">
    <text evidence="2">The sequence shown here is derived from an EMBL/GenBank/DDBJ whole genome shotgun (WGS) entry which is preliminary data.</text>
</comment>
<feature type="transmembrane region" description="Helical" evidence="1">
    <location>
        <begin position="110"/>
        <end position="129"/>
    </location>
</feature>
<dbReference type="EMBL" id="WJIE01000005">
    <property type="protein sequence ID" value="MRG94362.1"/>
    <property type="molecule type" value="Genomic_DNA"/>
</dbReference>
<dbReference type="AlphaFoldDB" id="A0A6N7PQ78"/>
<feature type="transmembrane region" description="Helical" evidence="1">
    <location>
        <begin position="141"/>
        <end position="161"/>
    </location>
</feature>
<dbReference type="Pfam" id="PF03729">
    <property type="entry name" value="DUF308"/>
    <property type="match status" value="1"/>
</dbReference>
<protein>
    <submittedName>
        <fullName evidence="2">HdeD family acid-resistance protein</fullName>
    </submittedName>
</protein>
<feature type="transmembrane region" description="Helical" evidence="1">
    <location>
        <begin position="29"/>
        <end position="48"/>
    </location>
</feature>
<sequence length="206" mass="21521">MMQPPEGPVDRTRMTAAGLVDDVVRRNRAWFFGLGAAFMVLGVLLILMPLLASLLTALVIGWVMALAGLFQGFHAVRARGWRGASWSLVSAVLLVVAGLLVVAFPVTGTVTLTLTLAAFFAANGVVKLFRAVQNRHIPAWGWLFFDGLVSLALGVLIFAGWPSTAAWALGLLVGIDLLLGGTSMVLIGLGAGSVGGAGRLTTTARP</sequence>
<dbReference type="PANTHER" id="PTHR34989">
    <property type="entry name" value="PROTEIN HDED"/>
    <property type="match status" value="1"/>
</dbReference>
<feature type="transmembrane region" description="Helical" evidence="1">
    <location>
        <begin position="54"/>
        <end position="73"/>
    </location>
</feature>
<proteinExistence type="predicted"/>
<evidence type="ECO:0000313" key="3">
    <source>
        <dbReference type="Proteomes" id="UP000440224"/>
    </source>
</evidence>
<keyword evidence="1" id="KW-0472">Membrane</keyword>
<accession>A0A6N7PQ78</accession>